<dbReference type="SUPFAM" id="SSF50911">
    <property type="entry name" value="Mannose 6-phosphate receptor domain"/>
    <property type="match status" value="1"/>
</dbReference>
<dbReference type="InterPro" id="IPR009011">
    <property type="entry name" value="Man6P_isomerase_rcpt-bd_dom_sf"/>
</dbReference>
<keyword evidence="7" id="KW-0812">Transmembrane</keyword>
<evidence type="ECO:0000256" key="4">
    <source>
        <dbReference type="ARBA" id="ARBA00022729"/>
    </source>
</evidence>
<keyword evidence="7" id="KW-1133">Transmembrane helix</keyword>
<keyword evidence="11" id="KW-1185">Reference proteome</keyword>
<dbReference type="Proteomes" id="UP000030758">
    <property type="component" value="Unassembled WGS sequence"/>
</dbReference>
<keyword evidence="6" id="KW-0325">Glycoprotein</keyword>
<keyword evidence="3" id="KW-1003">Cell membrane</keyword>
<dbReference type="InterPro" id="IPR056608">
    <property type="entry name" value="Elapor1/2_GBD"/>
</dbReference>
<proteinExistence type="inferred from homology"/>
<reference evidence="9 11" key="1">
    <citation type="journal article" date="2014" name="Nat. Genet.">
        <title>Genome and transcriptome of the porcine whipworm Trichuris suis.</title>
        <authorList>
            <person name="Jex A.R."/>
            <person name="Nejsum P."/>
            <person name="Schwarz E.M."/>
            <person name="Hu L."/>
            <person name="Young N.D."/>
            <person name="Hall R.S."/>
            <person name="Korhonen P.K."/>
            <person name="Liao S."/>
            <person name="Thamsborg S."/>
            <person name="Xia J."/>
            <person name="Xu P."/>
            <person name="Wang S."/>
            <person name="Scheerlinck J.P."/>
            <person name="Hofmann A."/>
            <person name="Sternberg P.W."/>
            <person name="Wang J."/>
            <person name="Gasser R.B."/>
        </authorList>
    </citation>
    <scope>NUCLEOTIDE SEQUENCE [LARGE SCALE GENOMIC DNA]</scope>
    <source>
        <strain evidence="10">DCEP-RM93F</strain>
        <strain evidence="9">DCEP-RM93M</strain>
    </source>
</reference>
<dbReference type="Pfam" id="PF23091">
    <property type="entry name" value="TNFR_ELAPOR1_6th"/>
    <property type="match status" value="1"/>
</dbReference>
<comment type="similarity">
    <text evidence="2">Belongs to the ELAPOR family.</text>
</comment>
<protein>
    <recommendedName>
        <fullName evidence="8">MRH domain-containing protein</fullName>
    </recommendedName>
</protein>
<dbReference type="Pfam" id="PF23031">
    <property type="entry name" value="GBD_ELAPOR1"/>
    <property type="match status" value="1"/>
</dbReference>
<evidence type="ECO:0000313" key="9">
    <source>
        <dbReference type="EMBL" id="KFD48116.1"/>
    </source>
</evidence>
<dbReference type="InterPro" id="IPR009030">
    <property type="entry name" value="Growth_fac_rcpt_cys_sf"/>
</dbReference>
<evidence type="ECO:0000313" key="10">
    <source>
        <dbReference type="EMBL" id="KFD61806.1"/>
    </source>
</evidence>
<dbReference type="EMBL" id="KL367610">
    <property type="protein sequence ID" value="KFD61806.1"/>
    <property type="molecule type" value="Genomic_DNA"/>
</dbReference>
<dbReference type="Proteomes" id="UP000030764">
    <property type="component" value="Unassembled WGS sequence"/>
</dbReference>
<dbReference type="EMBL" id="KL363303">
    <property type="protein sequence ID" value="KFD48116.1"/>
    <property type="molecule type" value="Genomic_DNA"/>
</dbReference>
<keyword evidence="7" id="KW-0472">Membrane</keyword>
<dbReference type="AlphaFoldDB" id="A0A085LT20"/>
<dbReference type="InterPro" id="IPR039181">
    <property type="entry name" value="Elapor1/2"/>
</dbReference>
<evidence type="ECO:0000256" key="1">
    <source>
        <dbReference type="ARBA" id="ARBA00004251"/>
    </source>
</evidence>
<organism evidence="9 11">
    <name type="scientific">Trichuris suis</name>
    <name type="common">pig whipworm</name>
    <dbReference type="NCBI Taxonomy" id="68888"/>
    <lineage>
        <taxon>Eukaryota</taxon>
        <taxon>Metazoa</taxon>
        <taxon>Ecdysozoa</taxon>
        <taxon>Nematoda</taxon>
        <taxon>Enoplea</taxon>
        <taxon>Dorylaimia</taxon>
        <taxon>Trichinellida</taxon>
        <taxon>Trichuridae</taxon>
        <taxon>Trichuris</taxon>
    </lineage>
</organism>
<dbReference type="PANTHER" id="PTHR22727">
    <property type="entry name" value="PROTEIN CBG13728"/>
    <property type="match status" value="1"/>
</dbReference>
<evidence type="ECO:0000313" key="11">
    <source>
        <dbReference type="Proteomes" id="UP000030764"/>
    </source>
</evidence>
<comment type="subcellular location">
    <subcellularLocation>
        <location evidence="1">Cell membrane</location>
        <topology evidence="1">Single-pass type I membrane protein</topology>
    </subcellularLocation>
</comment>
<dbReference type="SUPFAM" id="SSF57184">
    <property type="entry name" value="Growth factor receptor domain"/>
    <property type="match status" value="2"/>
</dbReference>
<dbReference type="InterPro" id="IPR044865">
    <property type="entry name" value="MRH_dom"/>
</dbReference>
<dbReference type="SMART" id="SM01411">
    <property type="entry name" value="Ephrin_rec_like"/>
    <property type="match status" value="4"/>
</dbReference>
<evidence type="ECO:0000256" key="2">
    <source>
        <dbReference type="ARBA" id="ARBA00007627"/>
    </source>
</evidence>
<dbReference type="Gene3D" id="2.70.130.10">
    <property type="entry name" value="Mannose-6-phosphate receptor binding domain"/>
    <property type="match status" value="1"/>
</dbReference>
<gene>
    <name evidence="9" type="ORF">M513_10997</name>
    <name evidence="10" type="ORF">M514_10997</name>
</gene>
<dbReference type="InterPro" id="IPR056610">
    <property type="entry name" value="Elapor1/2_TNFR-like"/>
</dbReference>
<dbReference type="PROSITE" id="PS51914">
    <property type="entry name" value="MRH"/>
    <property type="match status" value="1"/>
</dbReference>
<evidence type="ECO:0000256" key="5">
    <source>
        <dbReference type="ARBA" id="ARBA00023157"/>
    </source>
</evidence>
<name>A0A085LT20_9BILA</name>
<keyword evidence="5" id="KW-1015">Disulfide bond</keyword>
<accession>A0A085LT20</accession>
<dbReference type="GO" id="GO:0005886">
    <property type="term" value="C:plasma membrane"/>
    <property type="evidence" value="ECO:0007669"/>
    <property type="project" value="UniProtKB-SubCell"/>
</dbReference>
<feature type="transmembrane region" description="Helical" evidence="7">
    <location>
        <begin position="908"/>
        <end position="928"/>
    </location>
</feature>
<dbReference type="Pfam" id="PF23087">
    <property type="entry name" value="MRH_ELAPOR1_9th"/>
    <property type="match status" value="1"/>
</dbReference>
<evidence type="ECO:0000256" key="7">
    <source>
        <dbReference type="SAM" id="Phobius"/>
    </source>
</evidence>
<dbReference type="InterPro" id="IPR056609">
    <property type="entry name" value="Elapor1-like_3rd"/>
</dbReference>
<dbReference type="OrthoDB" id="439917at2759"/>
<evidence type="ECO:0000256" key="6">
    <source>
        <dbReference type="ARBA" id="ARBA00023180"/>
    </source>
</evidence>
<dbReference type="InterPro" id="IPR056607">
    <property type="entry name" value="Elapor1/2_MRH"/>
</dbReference>
<feature type="domain" description="MRH" evidence="8">
    <location>
        <begin position="669"/>
        <end position="856"/>
    </location>
</feature>
<sequence>MNLNKGPLKRTCLETDRIVMAHRLEQFLLLLFRVTICIALVKSTDAALRECEEKDFHFEYTECDKQGGRWRVAVPQPDQCVGGHPPPPVRGRDCSFSCRPGTFLDLSSQECKPCPSGTYSLGGGIRYDQFPTGKHLPQGFRVVNEVISLASLQAGIPAGDAEGNVDQSSTNCEGSGWQIRGNTLTYIPSTCLSTLMYSVKLVRPGYVKYKYLYPDGGIFFAFQVQNDQCISVNDANLGKHMFPPTTTEASWREEKAMNVILASGQLLLSWKAMVLHGQHKPIKIKGIEIRGVAYAQECSPCPNGTYSRGNSGHCQPCPSNTYSGMKASKCLPCDNHTQFSGIQASKCEQRPPCTVSDYYSLHGPCNWNRKSIIEYRWTEPKICRDDIKGAVTLPSALRNVDCPPCNPGTYMLNGHCHICPAGHYSSGIGECKRCPANTAPDRGYNFVWWNEMPDKIASSCQTMDEGSCDVHEGWLPLGDRISTSRSRRSDLYLTLSLQVLGYKSTSLASMMTSAGAVGTVSFVFDTTCIGDCGFYFIEVSSTGKPTILSEWNGTLPKQAMKYPVMNANGTIYQWVFIRSQITEDVSTDQASIYVINVSNTVDGGAAGCIPCPMNMETLECIPCPSGHYIQNVTGTCVQCPKGTFLKGLPSEGIKACVKCGPNTQSNDGTECTASCHLKMTNATFDLTPLKGFIQAKGIEIFSREGSSYFHLFNVSICEASKAICNDTMSQLNQRETLPVSSAICRVTSLPTANETLFVNPLGLGDRLLAVSDNARFDGLQIPKGIVEAWQLPQIYFLYESFAISRTCSGGYHTMVIFRCDPTVKVSRATLPTTCPDGTCDGCLYQVVITSRYACPICSQQDYKEIVGQCTGGTQKIHRIPARHCILIGKDLTETRTVECSEISVQMQATIGAATAIGAVLFILVLLIWKKNQRLEYKYMKLVETSTGKDDNLSAAESCALNEGEEDTSGPMVDKIVFLKTKPKTRSEKRRREEWDSYENVALAPSGEGSF</sequence>
<dbReference type="PANTHER" id="PTHR22727:SF15">
    <property type="entry name" value="MRH DOMAIN-CONTAINING PROTEIN"/>
    <property type="match status" value="1"/>
</dbReference>
<dbReference type="Pfam" id="PF23032">
    <property type="entry name" value="GBD_ELAPOR1-like_3rd"/>
    <property type="match status" value="1"/>
</dbReference>
<keyword evidence="4" id="KW-0732">Signal</keyword>
<evidence type="ECO:0000256" key="3">
    <source>
        <dbReference type="ARBA" id="ARBA00022475"/>
    </source>
</evidence>
<evidence type="ECO:0000259" key="8">
    <source>
        <dbReference type="PROSITE" id="PS51914"/>
    </source>
</evidence>